<reference evidence="2 3" key="1">
    <citation type="submission" date="2021-10" db="EMBL/GenBank/DDBJ databases">
        <authorList>
            <person name="Koch H."/>
        </authorList>
    </citation>
    <scope>NUCLEOTIDE SEQUENCE [LARGE SCALE GENOMIC DNA]</scope>
    <source>
        <strain evidence="2">6680</strain>
    </source>
</reference>
<evidence type="ECO:0000313" key="2">
    <source>
        <dbReference type="EMBL" id="CAG9934320.1"/>
    </source>
</evidence>
<organism evidence="2 3">
    <name type="scientific">Candidatus Nitrotoga arctica</name>
    <dbReference type="NCBI Taxonomy" id="453162"/>
    <lineage>
        <taxon>Bacteria</taxon>
        <taxon>Pseudomonadati</taxon>
        <taxon>Pseudomonadota</taxon>
        <taxon>Betaproteobacteria</taxon>
        <taxon>Nitrosomonadales</taxon>
        <taxon>Gallionellaceae</taxon>
        <taxon>Candidatus Nitrotoga</taxon>
    </lineage>
</organism>
<feature type="transmembrane region" description="Helical" evidence="1">
    <location>
        <begin position="33"/>
        <end position="54"/>
    </location>
</feature>
<keyword evidence="1" id="KW-0812">Transmembrane</keyword>
<dbReference type="EMBL" id="OU912926">
    <property type="protein sequence ID" value="CAG9934320.1"/>
    <property type="molecule type" value="Genomic_DNA"/>
</dbReference>
<keyword evidence="3" id="KW-1185">Reference proteome</keyword>
<proteinExistence type="predicted"/>
<evidence type="ECO:0000256" key="1">
    <source>
        <dbReference type="SAM" id="Phobius"/>
    </source>
</evidence>
<gene>
    <name evidence="2" type="ORF">NTG6680_3071</name>
</gene>
<sequence length="66" mass="7936">MLILRLLLVLAALFIIFSGGAYMITRNRRYLNLAWQIVRFVIFMLLIFVVLFLLERYVLIGWRIFV</sequence>
<keyword evidence="1" id="KW-1133">Transmembrane helix</keyword>
<name>A0ABN8ANG6_9PROT</name>
<evidence type="ECO:0000313" key="3">
    <source>
        <dbReference type="Proteomes" id="UP000839052"/>
    </source>
</evidence>
<protein>
    <submittedName>
        <fullName evidence="2">Uncharacterized protein</fullName>
    </submittedName>
</protein>
<keyword evidence="1" id="KW-0472">Membrane</keyword>
<dbReference type="Proteomes" id="UP000839052">
    <property type="component" value="Chromosome"/>
</dbReference>
<accession>A0ABN8ANG6</accession>